<proteinExistence type="inferred from homology"/>
<dbReference type="InterPro" id="IPR036866">
    <property type="entry name" value="RibonucZ/Hydroxyglut_hydro"/>
</dbReference>
<dbReference type="PANTHER" id="PTHR42951">
    <property type="entry name" value="METALLO-BETA-LACTAMASE DOMAIN-CONTAINING"/>
    <property type="match status" value="1"/>
</dbReference>
<evidence type="ECO:0000256" key="1">
    <source>
        <dbReference type="ARBA" id="ARBA00005250"/>
    </source>
</evidence>
<dbReference type="GO" id="GO:0017001">
    <property type="term" value="P:antibiotic catabolic process"/>
    <property type="evidence" value="ECO:0007669"/>
    <property type="project" value="UniProtKB-ARBA"/>
</dbReference>
<keyword evidence="3" id="KW-0378">Hydrolase</keyword>
<comment type="similarity">
    <text evidence="1">Belongs to the metallo-beta-lactamase superfamily. Class-B beta-lactamase family.</text>
</comment>
<gene>
    <name evidence="3" type="ORF">FA740_01120</name>
</gene>
<comment type="caution">
    <text evidence="3">The sequence shown here is derived from an EMBL/GenBank/DDBJ whole genome shotgun (WGS) entry which is preliminary data.</text>
</comment>
<evidence type="ECO:0000313" key="4">
    <source>
        <dbReference type="Proteomes" id="UP000306223"/>
    </source>
</evidence>
<reference evidence="3 4" key="1">
    <citation type="submission" date="2019-04" db="EMBL/GenBank/DDBJ databases">
        <authorList>
            <person name="Li J."/>
        </authorList>
    </citation>
    <scope>NUCLEOTIDE SEQUENCE [LARGE SCALE GENOMIC DNA]</scope>
    <source>
        <strain evidence="3 4">CCTCC AB2016182</strain>
    </source>
</reference>
<dbReference type="SMART" id="SM00849">
    <property type="entry name" value="Lactamase_B"/>
    <property type="match status" value="1"/>
</dbReference>
<dbReference type="Pfam" id="PF00753">
    <property type="entry name" value="Lactamase_B"/>
    <property type="match status" value="1"/>
</dbReference>
<dbReference type="EMBL" id="SUNH01000003">
    <property type="protein sequence ID" value="TJZ87333.1"/>
    <property type="molecule type" value="Genomic_DNA"/>
</dbReference>
<feature type="domain" description="Metallo-beta-lactamase" evidence="2">
    <location>
        <begin position="94"/>
        <end position="278"/>
    </location>
</feature>
<evidence type="ECO:0000313" key="3">
    <source>
        <dbReference type="EMBL" id="TJZ87333.1"/>
    </source>
</evidence>
<dbReference type="CDD" id="cd16282">
    <property type="entry name" value="metallo-hydrolase-like_MBL-fold"/>
    <property type="match status" value="1"/>
</dbReference>
<dbReference type="InterPro" id="IPR001279">
    <property type="entry name" value="Metallo-B-lactamas"/>
</dbReference>
<dbReference type="OrthoDB" id="420651at2"/>
<name>A0A4U0QYC5_9RHOB</name>
<dbReference type="InterPro" id="IPR050855">
    <property type="entry name" value="NDM-1-like"/>
</dbReference>
<dbReference type="PANTHER" id="PTHR42951:SF4">
    <property type="entry name" value="ACYL-COENZYME A THIOESTERASE MBLAC2"/>
    <property type="match status" value="1"/>
</dbReference>
<keyword evidence="4" id="KW-1185">Reference proteome</keyword>
<evidence type="ECO:0000259" key="2">
    <source>
        <dbReference type="SMART" id="SM00849"/>
    </source>
</evidence>
<dbReference type="InterPro" id="IPR030829">
    <property type="entry name" value="SoxH-rel_PQQ_2"/>
</dbReference>
<accession>A0A4U0QYC5</accession>
<organism evidence="3 4">
    <name type="scientific">Paracoccus hibiscisoli</name>
    <dbReference type="NCBI Taxonomy" id="2023261"/>
    <lineage>
        <taxon>Bacteria</taxon>
        <taxon>Pseudomonadati</taxon>
        <taxon>Pseudomonadota</taxon>
        <taxon>Alphaproteobacteria</taxon>
        <taxon>Rhodobacterales</taxon>
        <taxon>Paracoccaceae</taxon>
        <taxon>Paracoccus</taxon>
    </lineage>
</organism>
<dbReference type="NCBIfam" id="TIGR04559">
    <property type="entry name" value="SoxH_rel_PQQ_2"/>
    <property type="match status" value="1"/>
</dbReference>
<dbReference type="GO" id="GO:0016787">
    <property type="term" value="F:hydrolase activity"/>
    <property type="evidence" value="ECO:0007669"/>
    <property type="project" value="UniProtKB-KW"/>
</dbReference>
<dbReference type="SUPFAM" id="SSF56281">
    <property type="entry name" value="Metallo-hydrolase/oxidoreductase"/>
    <property type="match status" value="1"/>
</dbReference>
<dbReference type="Gene3D" id="3.60.15.10">
    <property type="entry name" value="Ribonuclease Z/Hydroxyacylglutathione hydrolase-like"/>
    <property type="match status" value="1"/>
</dbReference>
<dbReference type="RefSeq" id="WP_136854937.1">
    <property type="nucleotide sequence ID" value="NZ_SUNH01000003.1"/>
</dbReference>
<protein>
    <submittedName>
        <fullName evidence="3">Quinoprotein relay system zinc metallohydrolase 2</fullName>
    </submittedName>
</protein>
<sequence>MFHVILGVCLALSPDQCGTILLPRGDSPTQQACRAGADRLAADWLEDRPDLVGGAIACRANADLPAAALQEIAPGIHVHFGTSQQMEETPDGRIANLGVIVGRDGVAVIDAGVSRAEGQALHVAIRRLTDRPVTHLILTHMHPDHVLGAQVMVEAGATVTAHHALPQALQMRADSYLDLIARLYPPAEWIGTQVVMPDSLVQDRATIDLGDRRLQLRAWPPAHTDSDLTVLDEATGTLFTGDLLFRDLTPVVDGSLRGWLAWMDSDPAAGARLIVPGHGPVSESWAPAAAPQQTFLKALADRTRQAIGDGLALSAAVPVIANALQPLQNSWNSYPETVARNATAAYKELEWE</sequence>
<dbReference type="Proteomes" id="UP000306223">
    <property type="component" value="Unassembled WGS sequence"/>
</dbReference>
<dbReference type="AlphaFoldDB" id="A0A4U0QYC5"/>